<evidence type="ECO:0000313" key="2">
    <source>
        <dbReference type="Proteomes" id="UP001168694"/>
    </source>
</evidence>
<name>A0ABT8ED88_9BACL</name>
<dbReference type="Proteomes" id="UP001168694">
    <property type="component" value="Unassembled WGS sequence"/>
</dbReference>
<dbReference type="RefSeq" id="WP_290402011.1">
    <property type="nucleotide sequence ID" value="NZ_JAUHLN010000008.1"/>
</dbReference>
<evidence type="ECO:0000313" key="1">
    <source>
        <dbReference type="EMBL" id="MDN4075900.1"/>
    </source>
</evidence>
<proteinExistence type="predicted"/>
<sequence length="55" mass="6325">MSQLFFIVVIGLVISGIFMASWIKGQQQSVNYLYITNSVFHPSFVQKSIDNEKRD</sequence>
<keyword evidence="2" id="KW-1185">Reference proteome</keyword>
<gene>
    <name evidence="1" type="ORF">QYF49_23430</name>
</gene>
<organism evidence="1 2">
    <name type="scientific">Fictibacillus terranigra</name>
    <dbReference type="NCBI Taxonomy" id="3058424"/>
    <lineage>
        <taxon>Bacteria</taxon>
        <taxon>Bacillati</taxon>
        <taxon>Bacillota</taxon>
        <taxon>Bacilli</taxon>
        <taxon>Bacillales</taxon>
        <taxon>Fictibacillaceae</taxon>
        <taxon>Fictibacillus</taxon>
    </lineage>
</organism>
<protein>
    <recommendedName>
        <fullName evidence="3">Tumor necrosis factor receptor superfamily member 19</fullName>
    </recommendedName>
</protein>
<reference evidence="1" key="1">
    <citation type="submission" date="2023-06" db="EMBL/GenBank/DDBJ databases">
        <title>Draft Genome Sequences of Representative Paenibacillus Polymyxa, Bacillus cereus, Fictibacillus sp., and Brevibacillus agri Strains Isolated from Amazonian Dark Earth.</title>
        <authorList>
            <person name="Pellegrinetti T.A."/>
            <person name="Cunha I.C.M."/>
            <person name="Chaves M.G."/>
            <person name="Freitas A.S."/>
            <person name="Silva A.V.R."/>
            <person name="Tsai S.M."/>
            <person name="Mendes L.W."/>
        </authorList>
    </citation>
    <scope>NUCLEOTIDE SEQUENCE</scope>
    <source>
        <strain evidence="1">CENA-BCM004</strain>
    </source>
</reference>
<evidence type="ECO:0008006" key="3">
    <source>
        <dbReference type="Google" id="ProtNLM"/>
    </source>
</evidence>
<dbReference type="EMBL" id="JAUHLN010000008">
    <property type="protein sequence ID" value="MDN4075900.1"/>
    <property type="molecule type" value="Genomic_DNA"/>
</dbReference>
<comment type="caution">
    <text evidence="1">The sequence shown here is derived from an EMBL/GenBank/DDBJ whole genome shotgun (WGS) entry which is preliminary data.</text>
</comment>
<accession>A0ABT8ED88</accession>